<accession>A0A0A9CNN8</accession>
<dbReference type="AlphaFoldDB" id="A0A0A9CNN8"/>
<proteinExistence type="predicted"/>
<name>A0A0A9CNN8_ARUDO</name>
<sequence length="59" mass="6647">MKMNQVRVLVKKEISIQLEVARTVQGSPRMNHLEIFGVNEELGHSVYCCSDLTVSDLEA</sequence>
<dbReference type="EMBL" id="GBRH01219951">
    <property type="protein sequence ID" value="JAD77944.1"/>
    <property type="molecule type" value="Transcribed_RNA"/>
</dbReference>
<evidence type="ECO:0000313" key="1">
    <source>
        <dbReference type="EMBL" id="JAD77944.1"/>
    </source>
</evidence>
<reference evidence="1" key="2">
    <citation type="journal article" date="2015" name="Data Brief">
        <title>Shoot transcriptome of the giant reed, Arundo donax.</title>
        <authorList>
            <person name="Barrero R.A."/>
            <person name="Guerrero F.D."/>
            <person name="Moolhuijzen P."/>
            <person name="Goolsby J.A."/>
            <person name="Tidwell J."/>
            <person name="Bellgard S.E."/>
            <person name="Bellgard M.I."/>
        </authorList>
    </citation>
    <scope>NUCLEOTIDE SEQUENCE</scope>
    <source>
        <tissue evidence="1">Shoot tissue taken approximately 20 cm above the soil surface</tissue>
    </source>
</reference>
<organism evidence="1">
    <name type="scientific">Arundo donax</name>
    <name type="common">Giant reed</name>
    <name type="synonym">Donax arundinaceus</name>
    <dbReference type="NCBI Taxonomy" id="35708"/>
    <lineage>
        <taxon>Eukaryota</taxon>
        <taxon>Viridiplantae</taxon>
        <taxon>Streptophyta</taxon>
        <taxon>Embryophyta</taxon>
        <taxon>Tracheophyta</taxon>
        <taxon>Spermatophyta</taxon>
        <taxon>Magnoliopsida</taxon>
        <taxon>Liliopsida</taxon>
        <taxon>Poales</taxon>
        <taxon>Poaceae</taxon>
        <taxon>PACMAD clade</taxon>
        <taxon>Arundinoideae</taxon>
        <taxon>Arundineae</taxon>
        <taxon>Arundo</taxon>
    </lineage>
</organism>
<reference evidence="1" key="1">
    <citation type="submission" date="2014-09" db="EMBL/GenBank/DDBJ databases">
        <authorList>
            <person name="Magalhaes I.L.F."/>
            <person name="Oliveira U."/>
            <person name="Santos F.R."/>
            <person name="Vidigal T.H.D.A."/>
            <person name="Brescovit A.D."/>
            <person name="Santos A.J."/>
        </authorList>
    </citation>
    <scope>NUCLEOTIDE SEQUENCE</scope>
    <source>
        <tissue evidence="1">Shoot tissue taken approximately 20 cm above the soil surface</tissue>
    </source>
</reference>
<protein>
    <submittedName>
        <fullName evidence="1">Uncharacterized protein</fullName>
    </submittedName>
</protein>